<evidence type="ECO:0000256" key="1">
    <source>
        <dbReference type="SAM" id="MobiDB-lite"/>
    </source>
</evidence>
<feature type="region of interest" description="Disordered" evidence="1">
    <location>
        <begin position="37"/>
        <end position="85"/>
    </location>
</feature>
<evidence type="ECO:0000313" key="3">
    <source>
        <dbReference type="Proteomes" id="UP001320766"/>
    </source>
</evidence>
<evidence type="ECO:0008006" key="4">
    <source>
        <dbReference type="Google" id="ProtNLM"/>
    </source>
</evidence>
<reference evidence="2 3" key="1">
    <citation type="submission" date="2022-06" db="EMBL/GenBank/DDBJ databases">
        <title>Sequencing the genomes of 1000 actinobacteria strains.</title>
        <authorList>
            <person name="Klenk H.-P."/>
        </authorList>
    </citation>
    <scope>NUCLEOTIDE SEQUENCE [LARGE SCALE GENOMIC DNA]</scope>
    <source>
        <strain evidence="2 3">DSM 44170</strain>
    </source>
</reference>
<sequence length="147" mass="16641">MADIRWVWNEAELFRLLESYEGPVGRHLDILGEKVKRGAQRRAPVSANGSDGRPPGYTKSKIRWDRGRDPLGQYRDISSPARTRQGEPLGLFLEVGTRPHVIRPRNPNGWLRWVGSDGKVHFAKKVNHPGTRAQPHLRPALEDLRGA</sequence>
<dbReference type="RefSeq" id="WP_253776156.1">
    <property type="nucleotide sequence ID" value="NZ_BAAAVE010000017.1"/>
</dbReference>
<keyword evidence="3" id="KW-1185">Reference proteome</keyword>
<comment type="caution">
    <text evidence="2">The sequence shown here is derived from an EMBL/GenBank/DDBJ whole genome shotgun (WGS) entry which is preliminary data.</text>
</comment>
<dbReference type="EMBL" id="JAMZEC010000001">
    <property type="protein sequence ID" value="MCP2350618.1"/>
    <property type="molecule type" value="Genomic_DNA"/>
</dbReference>
<name>A0ABT1K9C4_9ACTN</name>
<gene>
    <name evidence="2" type="ORF">HD595_006740</name>
</gene>
<organism evidence="2 3">
    <name type="scientific">Nonomuraea roseoviolacea subsp. carminata</name>
    <dbReference type="NCBI Taxonomy" id="160689"/>
    <lineage>
        <taxon>Bacteria</taxon>
        <taxon>Bacillati</taxon>
        <taxon>Actinomycetota</taxon>
        <taxon>Actinomycetes</taxon>
        <taxon>Streptosporangiales</taxon>
        <taxon>Streptosporangiaceae</taxon>
        <taxon>Nonomuraea</taxon>
    </lineage>
</organism>
<accession>A0ABT1K9C4</accession>
<proteinExistence type="predicted"/>
<protein>
    <recommendedName>
        <fullName evidence="4">HK97 gp10 family phage protein</fullName>
    </recommendedName>
</protein>
<dbReference type="Proteomes" id="UP001320766">
    <property type="component" value="Unassembled WGS sequence"/>
</dbReference>
<evidence type="ECO:0000313" key="2">
    <source>
        <dbReference type="EMBL" id="MCP2350618.1"/>
    </source>
</evidence>